<protein>
    <submittedName>
        <fullName evidence="3">Uncharacterized protein</fullName>
    </submittedName>
</protein>
<feature type="chain" id="PRO_5004305528" evidence="2">
    <location>
        <begin position="22"/>
        <end position="223"/>
    </location>
</feature>
<organism evidence="3 4">
    <name type="scientific">Malacoplasma penetrans (strain HF-2)</name>
    <name type="common">Mycoplasma penetrans</name>
    <dbReference type="NCBI Taxonomy" id="272633"/>
    <lineage>
        <taxon>Bacteria</taxon>
        <taxon>Bacillati</taxon>
        <taxon>Mycoplasmatota</taxon>
        <taxon>Mycoplasmoidales</taxon>
        <taxon>Mycoplasmoidaceae</taxon>
        <taxon>Malacoplasma</taxon>
    </lineage>
</organism>
<dbReference type="HOGENOM" id="CLU_1174381_0_0_14"/>
<reference evidence="3 4" key="1">
    <citation type="journal article" date="2002" name="Nucleic Acids Res.">
        <title>The complete genomic sequence of Mycoplasma penetrans, an intracellular bacterial pathogen in humans.</title>
        <authorList>
            <person name="Sasaki Y."/>
            <person name="Ishikawa J."/>
            <person name="Yamashita A."/>
            <person name="Oshima K."/>
            <person name="Kenri T."/>
            <person name="Furuya K."/>
            <person name="Yoshino C."/>
            <person name="Horino A."/>
            <person name="Shiba T."/>
            <person name="Sasaki T."/>
            <person name="Hattori M."/>
        </authorList>
    </citation>
    <scope>NUCLEOTIDE SEQUENCE [LARGE SCALE GENOMIC DNA]</scope>
    <source>
        <strain evidence="3 4">HF-2</strain>
    </source>
</reference>
<dbReference type="KEGG" id="mpe:MYPE5430"/>
<dbReference type="EMBL" id="BA000026">
    <property type="protein sequence ID" value="BAC44332.1"/>
    <property type="molecule type" value="Genomic_DNA"/>
</dbReference>
<dbReference type="RefSeq" id="WP_011077365.1">
    <property type="nucleotide sequence ID" value="NC_004432.1"/>
</dbReference>
<accession>Q8EVM1</accession>
<evidence type="ECO:0000256" key="1">
    <source>
        <dbReference type="SAM" id="MobiDB-lite"/>
    </source>
</evidence>
<dbReference type="Proteomes" id="UP000002522">
    <property type="component" value="Chromosome"/>
</dbReference>
<feature type="region of interest" description="Disordered" evidence="1">
    <location>
        <begin position="32"/>
        <end position="73"/>
    </location>
</feature>
<feature type="compositionally biased region" description="Low complexity" evidence="1">
    <location>
        <begin position="34"/>
        <end position="67"/>
    </location>
</feature>
<evidence type="ECO:0000313" key="3">
    <source>
        <dbReference type="EMBL" id="BAC44332.1"/>
    </source>
</evidence>
<dbReference type="InParanoid" id="Q8EVM1"/>
<keyword evidence="2" id="KW-0732">Signal</keyword>
<proteinExistence type="predicted"/>
<evidence type="ECO:0000256" key="2">
    <source>
        <dbReference type="SAM" id="SignalP"/>
    </source>
</evidence>
<feature type="signal peptide" evidence="2">
    <location>
        <begin position="1"/>
        <end position="21"/>
    </location>
</feature>
<evidence type="ECO:0000313" key="4">
    <source>
        <dbReference type="Proteomes" id="UP000002522"/>
    </source>
</evidence>
<keyword evidence="4" id="KW-1185">Reference proteome</keyword>
<name>Q8EVM1_MALP2</name>
<sequence length="223" mass="24466">MIVKKILLAGIGIATSSAALATAITVPISQSQINSSTNEVPNNPNSNNEPNQNGNNNENNGEANPSPEIEDNGLIKDVKFPNSDIVFKDFTGQTYEASKSFAYQVYNKSITTKEDLNSKLKTWFDENKNKDKFNDLHFQSTVTLVGLGDLSEGYNYEVITFVDNSAQIIDSTTSQNITLRNKNFVYSFQVNLTPVSGHAWTDGSSVSKTLTVYGLYSGSVRKN</sequence>
<gene>
    <name evidence="3" type="ordered locus">MYPE5430</name>
</gene>
<dbReference type="AlphaFoldDB" id="Q8EVM1"/>